<name>A0ABV3Y3R3_9ACTN</name>
<feature type="domain" description="Amidohydrolase-related" evidence="2">
    <location>
        <begin position="12"/>
        <end position="330"/>
    </location>
</feature>
<reference evidence="3 4" key="1">
    <citation type="submission" date="2024-07" db="EMBL/GenBank/DDBJ databases">
        <title>Draft Genome Sequence of Ferrimicrobium acidiphilum Strain YE2023, Isolated from a Pulp of Bioleach Reactor.</title>
        <authorList>
            <person name="Elkina Y.A."/>
            <person name="Bulaeva A.G."/>
            <person name="Beletsky A.V."/>
            <person name="Mardanov A.V."/>
        </authorList>
    </citation>
    <scope>NUCLEOTIDE SEQUENCE [LARGE SCALE GENOMIC DNA]</scope>
    <source>
        <strain evidence="3 4">YE2023</strain>
    </source>
</reference>
<organism evidence="3 4">
    <name type="scientific">Ferrimicrobium acidiphilum</name>
    <dbReference type="NCBI Taxonomy" id="121039"/>
    <lineage>
        <taxon>Bacteria</taxon>
        <taxon>Bacillati</taxon>
        <taxon>Actinomycetota</taxon>
        <taxon>Acidimicrobiia</taxon>
        <taxon>Acidimicrobiales</taxon>
        <taxon>Acidimicrobiaceae</taxon>
        <taxon>Ferrimicrobium</taxon>
    </lineage>
</organism>
<gene>
    <name evidence="3" type="ORF">AB6A68_09360</name>
</gene>
<evidence type="ECO:0000256" key="1">
    <source>
        <dbReference type="ARBA" id="ARBA00023239"/>
    </source>
</evidence>
<dbReference type="Proteomes" id="UP001560267">
    <property type="component" value="Unassembled WGS sequence"/>
</dbReference>
<evidence type="ECO:0000259" key="2">
    <source>
        <dbReference type="Pfam" id="PF04909"/>
    </source>
</evidence>
<dbReference type="EMBL" id="JBFSHR010000033">
    <property type="protein sequence ID" value="MEX6430045.1"/>
    <property type="molecule type" value="Genomic_DNA"/>
</dbReference>
<dbReference type="Gene3D" id="3.20.20.140">
    <property type="entry name" value="Metal-dependent hydrolases"/>
    <property type="match status" value="1"/>
</dbReference>
<sequence length="348" mass="36725">MSQGGHGRDRVVDVHAHFAPLTSGTPLGADPFIDRSGASAVVQLHGHPIDSIVREVGDPGLLLEQESAIGIDVVILSPWVALLPQHEEPGPAEAMCQRLNEAIARTVGDDPRLAGMAAVPMIDPRRAIRVLKEALESGLSGVEIVPTVGGAFVGDDRFEPFFAAAAEMGAPVFIHPSSRGMGIDALRGGYLWNAVGNPVETAVVAAQLVLNGLLERYPNLHIVLAHAGGVLPAVFGRVDHAYAVRPEPRTRLSEPPSRSFARLYYDTIAHGRRELASLLEAVGPAQLLFGTDHPFDMGDYAQRSMLESLGLTPGDLDAILGGTAARLFGLSSSSNDRGEASGKGKEKG</sequence>
<dbReference type="SUPFAM" id="SSF51556">
    <property type="entry name" value="Metallo-dependent hydrolases"/>
    <property type="match status" value="1"/>
</dbReference>
<dbReference type="PANTHER" id="PTHR21240">
    <property type="entry name" value="2-AMINO-3-CARBOXYLMUCONATE-6-SEMIALDEHYDE DECARBOXYLASE"/>
    <property type="match status" value="1"/>
</dbReference>
<dbReference type="InterPro" id="IPR006680">
    <property type="entry name" value="Amidohydro-rel"/>
</dbReference>
<dbReference type="InterPro" id="IPR032466">
    <property type="entry name" value="Metal_Hydrolase"/>
</dbReference>
<evidence type="ECO:0000313" key="4">
    <source>
        <dbReference type="Proteomes" id="UP001560267"/>
    </source>
</evidence>
<keyword evidence="4" id="KW-1185">Reference proteome</keyword>
<accession>A0ABV3Y3R3</accession>
<dbReference type="InterPro" id="IPR032465">
    <property type="entry name" value="ACMSD"/>
</dbReference>
<keyword evidence="1" id="KW-0456">Lyase</keyword>
<proteinExistence type="predicted"/>
<protein>
    <submittedName>
        <fullName evidence="3">Amidohydrolase family protein</fullName>
    </submittedName>
</protein>
<dbReference type="Pfam" id="PF04909">
    <property type="entry name" value="Amidohydro_2"/>
    <property type="match status" value="1"/>
</dbReference>
<evidence type="ECO:0000313" key="3">
    <source>
        <dbReference type="EMBL" id="MEX6430045.1"/>
    </source>
</evidence>
<dbReference type="PANTHER" id="PTHR21240:SF28">
    <property type="entry name" value="ISO-OROTATE DECARBOXYLASE (EUROFUNG)"/>
    <property type="match status" value="1"/>
</dbReference>
<comment type="caution">
    <text evidence="3">The sequence shown here is derived from an EMBL/GenBank/DDBJ whole genome shotgun (WGS) entry which is preliminary data.</text>
</comment>